<reference evidence="2 3" key="1">
    <citation type="submission" date="2020-03" db="EMBL/GenBank/DDBJ databases">
        <title>Bacillus aquiflavi sp. nov., isolated from yellow water of strong flavor Chinese baijiu in Yibin region of China.</title>
        <authorList>
            <person name="Xie J."/>
        </authorList>
    </citation>
    <scope>NUCLEOTIDE SEQUENCE [LARGE SCALE GENOMIC DNA]</scope>
    <source>
        <strain evidence="2 3">Gsoil 114</strain>
    </source>
</reference>
<evidence type="ECO:0000313" key="2">
    <source>
        <dbReference type="EMBL" id="NEY19772.1"/>
    </source>
</evidence>
<dbReference type="Proteomes" id="UP000476934">
    <property type="component" value="Unassembled WGS sequence"/>
</dbReference>
<proteinExistence type="predicted"/>
<keyword evidence="2" id="KW-0946">Virion</keyword>
<evidence type="ECO:0000313" key="3">
    <source>
        <dbReference type="Proteomes" id="UP000476934"/>
    </source>
</evidence>
<accession>A0A6M0P4Z3</accession>
<dbReference type="EMBL" id="JAAIWK010000008">
    <property type="protein sequence ID" value="NEY19772.1"/>
    <property type="molecule type" value="Genomic_DNA"/>
</dbReference>
<feature type="region of interest" description="Disordered" evidence="1">
    <location>
        <begin position="214"/>
        <end position="292"/>
    </location>
</feature>
<evidence type="ECO:0000256" key="1">
    <source>
        <dbReference type="SAM" id="MobiDB-lite"/>
    </source>
</evidence>
<sequence length="303" mass="34331">MTREMISSSLIGQNVTIYRGGPESKSGVILDVQKDYLALYTQQEIVYYQSEHIQSITVNTKENLSVQDLKNEVNYKKASDFLSLLSTLINQEVKIYQGGPESRQGILLSLGDDYAAILTREDGVIYYNLFHVKSIELKESKDDNISKQNEHCYPAKTFKSLFKFFNHKWVSINRNGPEAVEGILVENSNGLLTIIHHEELYRIDPFHVKSISVGERGAGKGNQKQENNNESSSSSANFEESSSSSSRYKESSSSSSSFSIYDDEYLSRSRGTRVSSSTDSYHSYRQSVQSETVISRSYIWKPR</sequence>
<keyword evidence="2" id="KW-0167">Capsid protein</keyword>
<organism evidence="2 3">
    <name type="scientific">Heyndrickxia ginsengihumi</name>
    <dbReference type="NCBI Taxonomy" id="363870"/>
    <lineage>
        <taxon>Bacteria</taxon>
        <taxon>Bacillati</taxon>
        <taxon>Bacillota</taxon>
        <taxon>Bacilli</taxon>
        <taxon>Bacillales</taxon>
        <taxon>Bacillaceae</taxon>
        <taxon>Heyndrickxia</taxon>
    </lineage>
</organism>
<protein>
    <submittedName>
        <fullName evidence="2">Spore coat protein</fullName>
    </submittedName>
</protein>
<gene>
    <name evidence="2" type="ORF">G4D61_07265</name>
</gene>
<dbReference type="RefSeq" id="WP_163173584.1">
    <property type="nucleotide sequence ID" value="NZ_JAAIWK010000008.1"/>
</dbReference>
<feature type="compositionally biased region" description="Polar residues" evidence="1">
    <location>
        <begin position="281"/>
        <end position="292"/>
    </location>
</feature>
<dbReference type="AlphaFoldDB" id="A0A6M0P4Z3"/>
<name>A0A6M0P4Z3_9BACI</name>
<keyword evidence="3" id="KW-1185">Reference proteome</keyword>
<comment type="caution">
    <text evidence="2">The sequence shown here is derived from an EMBL/GenBank/DDBJ whole genome shotgun (WGS) entry which is preliminary data.</text>
</comment>
<feature type="compositionally biased region" description="Low complexity" evidence="1">
    <location>
        <begin position="226"/>
        <end position="259"/>
    </location>
</feature>
<feature type="compositionally biased region" description="Low complexity" evidence="1">
    <location>
        <begin position="268"/>
        <end position="280"/>
    </location>
</feature>